<reference evidence="2" key="1">
    <citation type="submission" date="2016-10" db="EMBL/GenBank/DDBJ databases">
        <authorList>
            <person name="Varghese N."/>
            <person name="Submissions S."/>
        </authorList>
    </citation>
    <scope>NUCLEOTIDE SEQUENCE [LARGE SCALE GENOMIC DNA]</scope>
    <source>
        <strain evidence="2">CGMCC 4.5579</strain>
    </source>
</reference>
<dbReference type="AlphaFoldDB" id="A0A1I5YCA6"/>
<gene>
    <name evidence="1" type="ORF">SAMN05421810_10763</name>
</gene>
<organism evidence="1 2">
    <name type="scientific">Amycolatopsis arida</name>
    <dbReference type="NCBI Taxonomy" id="587909"/>
    <lineage>
        <taxon>Bacteria</taxon>
        <taxon>Bacillati</taxon>
        <taxon>Actinomycetota</taxon>
        <taxon>Actinomycetes</taxon>
        <taxon>Pseudonocardiales</taxon>
        <taxon>Pseudonocardiaceae</taxon>
        <taxon>Amycolatopsis</taxon>
    </lineage>
</organism>
<accession>A0A1I5YCA6</accession>
<keyword evidence="2" id="KW-1185">Reference proteome</keyword>
<protein>
    <submittedName>
        <fullName evidence="1">Uncharacterized protein</fullName>
    </submittedName>
</protein>
<name>A0A1I5YCA6_9PSEU</name>
<proteinExistence type="predicted"/>
<evidence type="ECO:0000313" key="1">
    <source>
        <dbReference type="EMBL" id="SFQ41826.1"/>
    </source>
</evidence>
<dbReference type="Proteomes" id="UP000198727">
    <property type="component" value="Unassembled WGS sequence"/>
</dbReference>
<sequence>MGTCGETYDPSVTGAAAHWELSCSDGKIRVKGWVEGTFPPDGMCAKVKARFASGVTEYSGEVGDPWDKVYFDWAHPGQIADVYLFEYDC</sequence>
<dbReference type="EMBL" id="FOWW01000007">
    <property type="protein sequence ID" value="SFQ41826.1"/>
    <property type="molecule type" value="Genomic_DNA"/>
</dbReference>
<evidence type="ECO:0000313" key="2">
    <source>
        <dbReference type="Proteomes" id="UP000198727"/>
    </source>
</evidence>